<proteinExistence type="predicted"/>
<evidence type="ECO:0000313" key="1">
    <source>
        <dbReference type="EMBL" id="KAD1430140.1"/>
    </source>
</evidence>
<dbReference type="Proteomes" id="UP000326396">
    <property type="component" value="Unassembled WGS sequence"/>
</dbReference>
<organism evidence="1 2">
    <name type="scientific">Mikania micrantha</name>
    <name type="common">bitter vine</name>
    <dbReference type="NCBI Taxonomy" id="192012"/>
    <lineage>
        <taxon>Eukaryota</taxon>
        <taxon>Viridiplantae</taxon>
        <taxon>Streptophyta</taxon>
        <taxon>Embryophyta</taxon>
        <taxon>Tracheophyta</taxon>
        <taxon>Spermatophyta</taxon>
        <taxon>Magnoliopsida</taxon>
        <taxon>eudicotyledons</taxon>
        <taxon>Gunneridae</taxon>
        <taxon>Pentapetalae</taxon>
        <taxon>asterids</taxon>
        <taxon>campanulids</taxon>
        <taxon>Asterales</taxon>
        <taxon>Asteraceae</taxon>
        <taxon>Asteroideae</taxon>
        <taxon>Heliantheae alliance</taxon>
        <taxon>Eupatorieae</taxon>
        <taxon>Mikania</taxon>
    </lineage>
</organism>
<reference evidence="1 2" key="1">
    <citation type="submission" date="2019-05" db="EMBL/GenBank/DDBJ databases">
        <title>Mikania micrantha, genome provides insights into the molecular mechanism of rapid growth.</title>
        <authorList>
            <person name="Liu B."/>
        </authorList>
    </citation>
    <scope>NUCLEOTIDE SEQUENCE [LARGE SCALE GENOMIC DNA]</scope>
    <source>
        <strain evidence="1">NLD-2019</strain>
        <tissue evidence="1">Leaf</tissue>
    </source>
</reference>
<dbReference type="EMBL" id="SZYD01000774">
    <property type="protein sequence ID" value="KAD1430140.1"/>
    <property type="molecule type" value="Genomic_DNA"/>
</dbReference>
<comment type="caution">
    <text evidence="1">The sequence shown here is derived from an EMBL/GenBank/DDBJ whole genome shotgun (WGS) entry which is preliminary data.</text>
</comment>
<gene>
    <name evidence="1" type="ORF">E3N88_42842</name>
</gene>
<sequence>MRKGSRNLWWLIPCTHTTRRELETESRLDVDVILGTELATIEEEPAETDGCEILVVSLVAIKRLRTESKLDVDEILRSELATINEDSDTYDLTCGAEHRSRRAKVSKETKKSEDPGRVFTAQFSLRNSYALFLDRMTSSRSFGGLQVY</sequence>
<dbReference type="AlphaFoldDB" id="A0A5N6LGN2"/>
<evidence type="ECO:0000313" key="2">
    <source>
        <dbReference type="Proteomes" id="UP000326396"/>
    </source>
</evidence>
<name>A0A5N6LGN2_9ASTR</name>
<accession>A0A5N6LGN2</accession>
<dbReference type="OrthoDB" id="1936426at2759"/>
<keyword evidence="2" id="KW-1185">Reference proteome</keyword>
<protein>
    <submittedName>
        <fullName evidence="1">Uncharacterized protein</fullName>
    </submittedName>
</protein>